<dbReference type="PROSITE" id="PS51186">
    <property type="entry name" value="GNAT"/>
    <property type="match status" value="1"/>
</dbReference>
<dbReference type="Pfam" id="PF13508">
    <property type="entry name" value="Acetyltransf_7"/>
    <property type="match status" value="1"/>
</dbReference>
<dbReference type="InterPro" id="IPR000182">
    <property type="entry name" value="GNAT_dom"/>
</dbReference>
<keyword evidence="3" id="KW-1185">Reference proteome</keyword>
<dbReference type="Pfam" id="PF18014">
    <property type="entry name" value="Acetyltransf_18"/>
    <property type="match status" value="1"/>
</dbReference>
<sequence length="293" mass="31374">MSDLREKEAQSEAPAYRPFTADDIGAAHALTSELNWPHRADDWRFVAEAGKGFVAEDASGVVGTAFCWKYGRDTASLGMVIVSPSRQGSGIGRRLMELLLDELGERTTILHATPAGKPLYEKLGFREIGTIHQHQGAAFQPPLVSLPPGERLRPIGANDAPRLVELASRASGLDRSALLPALLDAASGIALDRDGELLGFALFRRFGRGYAIGPVVAPDSADSSRAKALISHWLALNAGVFVRIDTPGDSGLSEWLEGLGLARVDTVVKMAKNGVLAVDREVRQFGIINQAIC</sequence>
<gene>
    <name evidence="2" type="ORF">AWB66_01349</name>
</gene>
<dbReference type="AlphaFoldDB" id="A0A158FXD4"/>
<dbReference type="InterPro" id="IPR041496">
    <property type="entry name" value="YitH/HolE_GNAT"/>
</dbReference>
<dbReference type="RefSeq" id="WP_235021015.1">
    <property type="nucleotide sequence ID" value="NZ_FCNZ02000004.1"/>
</dbReference>
<dbReference type="Gene3D" id="3.40.630.30">
    <property type="match status" value="1"/>
</dbReference>
<dbReference type="SUPFAM" id="SSF55729">
    <property type="entry name" value="Acyl-CoA N-acyltransferases (Nat)"/>
    <property type="match status" value="1"/>
</dbReference>
<dbReference type="STRING" id="326475.AWB66_01349"/>
<evidence type="ECO:0000313" key="3">
    <source>
        <dbReference type="Proteomes" id="UP000054717"/>
    </source>
</evidence>
<dbReference type="InterPro" id="IPR016181">
    <property type="entry name" value="Acyl_CoA_acyltransferase"/>
</dbReference>
<dbReference type="CDD" id="cd04301">
    <property type="entry name" value="NAT_SF"/>
    <property type="match status" value="1"/>
</dbReference>
<dbReference type="InterPro" id="IPR052729">
    <property type="entry name" value="Acyl/Acetyltrans_Enzymes"/>
</dbReference>
<feature type="domain" description="N-acetyltransferase" evidence="1">
    <location>
        <begin position="14"/>
        <end position="147"/>
    </location>
</feature>
<dbReference type="Proteomes" id="UP000054717">
    <property type="component" value="Unassembled WGS sequence"/>
</dbReference>
<name>A0A158FXD4_9BURK</name>
<dbReference type="Gene3D" id="3.40.630.90">
    <property type="match status" value="1"/>
</dbReference>
<dbReference type="GO" id="GO:0016747">
    <property type="term" value="F:acyltransferase activity, transferring groups other than amino-acyl groups"/>
    <property type="evidence" value="ECO:0007669"/>
    <property type="project" value="InterPro"/>
</dbReference>
<dbReference type="PANTHER" id="PTHR47237:SF2">
    <property type="entry name" value="BLL4206 PROTEIN"/>
    <property type="match status" value="1"/>
</dbReference>
<accession>A0A158FXD4</accession>
<dbReference type="PANTHER" id="PTHR47237">
    <property type="entry name" value="SLL0310 PROTEIN"/>
    <property type="match status" value="1"/>
</dbReference>
<comment type="caution">
    <text evidence="2">The sequence shown here is derived from an EMBL/GenBank/DDBJ whole genome shotgun (WGS) entry which is preliminary data.</text>
</comment>
<evidence type="ECO:0000259" key="1">
    <source>
        <dbReference type="PROSITE" id="PS51186"/>
    </source>
</evidence>
<evidence type="ECO:0000313" key="2">
    <source>
        <dbReference type="EMBL" id="SAL24281.1"/>
    </source>
</evidence>
<dbReference type="EMBL" id="FCNZ02000004">
    <property type="protein sequence ID" value="SAL24281.1"/>
    <property type="molecule type" value="Genomic_DNA"/>
</dbReference>
<protein>
    <submittedName>
        <fullName evidence="2">N-acetyltransferase GCN5</fullName>
    </submittedName>
</protein>
<proteinExistence type="predicted"/>
<reference evidence="2" key="1">
    <citation type="submission" date="2016-01" db="EMBL/GenBank/DDBJ databases">
        <authorList>
            <person name="Peeters Charlotte."/>
        </authorList>
    </citation>
    <scope>NUCLEOTIDE SEQUENCE</scope>
    <source>
        <strain evidence="2">LMG 22936</strain>
    </source>
</reference>
<organism evidence="2 3">
    <name type="scientific">Caballeronia telluris</name>
    <dbReference type="NCBI Taxonomy" id="326475"/>
    <lineage>
        <taxon>Bacteria</taxon>
        <taxon>Pseudomonadati</taxon>
        <taxon>Pseudomonadota</taxon>
        <taxon>Betaproteobacteria</taxon>
        <taxon>Burkholderiales</taxon>
        <taxon>Burkholderiaceae</taxon>
        <taxon>Caballeronia</taxon>
    </lineage>
</organism>